<proteinExistence type="predicted"/>
<accession>A0ABT5MFH1</accession>
<name>A0ABT5MFH1_9BURK</name>
<sequence length="69" mass="7408">MAAIPSSAVNFDDLPDSAFVALDVVTTVTGVSKATVWRMVQRGALPAPRKISLRATRWHVGELRAFLAA</sequence>
<dbReference type="Pfam" id="PF05930">
    <property type="entry name" value="Phage_AlpA"/>
    <property type="match status" value="1"/>
</dbReference>
<evidence type="ECO:0000313" key="2">
    <source>
        <dbReference type="Proteomes" id="UP001528672"/>
    </source>
</evidence>
<gene>
    <name evidence="1" type="ORF">PSQ39_11830</name>
</gene>
<protein>
    <submittedName>
        <fullName evidence="1">AlpA family phage regulatory protein</fullName>
    </submittedName>
</protein>
<evidence type="ECO:0000313" key="1">
    <source>
        <dbReference type="EMBL" id="MDD0815322.1"/>
    </source>
</evidence>
<dbReference type="Gene3D" id="1.10.238.160">
    <property type="match status" value="1"/>
</dbReference>
<dbReference type="EMBL" id="JAQSIO010000004">
    <property type="protein sequence ID" value="MDD0815322.1"/>
    <property type="molecule type" value="Genomic_DNA"/>
</dbReference>
<organism evidence="1 2">
    <name type="scientific">Curvibacter microcysteis</name>
    <dbReference type="NCBI Taxonomy" id="3026419"/>
    <lineage>
        <taxon>Bacteria</taxon>
        <taxon>Pseudomonadati</taxon>
        <taxon>Pseudomonadota</taxon>
        <taxon>Betaproteobacteria</taxon>
        <taxon>Burkholderiales</taxon>
        <taxon>Comamonadaceae</taxon>
        <taxon>Curvibacter</taxon>
    </lineage>
</organism>
<dbReference type="Proteomes" id="UP001528672">
    <property type="component" value="Unassembled WGS sequence"/>
</dbReference>
<dbReference type="RefSeq" id="WP_273927009.1">
    <property type="nucleotide sequence ID" value="NZ_JAQSIO010000004.1"/>
</dbReference>
<reference evidence="1 2" key="1">
    <citation type="submission" date="2023-02" db="EMBL/GenBank/DDBJ databases">
        <title>Bacterial whole genome sequence for Curvibacter sp. HBC28.</title>
        <authorList>
            <person name="Le V."/>
            <person name="Ko S.-R."/>
            <person name="Ahn C.-Y."/>
            <person name="Oh H.-M."/>
        </authorList>
    </citation>
    <scope>NUCLEOTIDE SEQUENCE [LARGE SCALE GENOMIC DNA]</scope>
    <source>
        <strain evidence="1 2">HBC28</strain>
    </source>
</reference>
<dbReference type="InterPro" id="IPR010260">
    <property type="entry name" value="AlpA"/>
</dbReference>
<keyword evidence="2" id="KW-1185">Reference proteome</keyword>
<comment type="caution">
    <text evidence="1">The sequence shown here is derived from an EMBL/GenBank/DDBJ whole genome shotgun (WGS) entry which is preliminary data.</text>
</comment>